<dbReference type="GO" id="GO:0005886">
    <property type="term" value="C:plasma membrane"/>
    <property type="evidence" value="ECO:0007669"/>
    <property type="project" value="TreeGrafter"/>
</dbReference>
<dbReference type="AlphaFoldDB" id="A0A6L6PQ50"/>
<dbReference type="GO" id="GO:1902201">
    <property type="term" value="P:negative regulation of bacterial-type flagellum-dependent cell motility"/>
    <property type="evidence" value="ECO:0007669"/>
    <property type="project" value="TreeGrafter"/>
</dbReference>
<dbReference type="InterPro" id="IPR050469">
    <property type="entry name" value="Diguanylate_Cyclase"/>
</dbReference>
<dbReference type="Pfam" id="PF07494">
    <property type="entry name" value="Reg_prop"/>
    <property type="match status" value="1"/>
</dbReference>
<dbReference type="PROSITE" id="PS50887">
    <property type="entry name" value="GGDEF"/>
    <property type="match status" value="1"/>
</dbReference>
<protein>
    <recommendedName>
        <fullName evidence="1">diguanylate cyclase</fullName>
        <ecNumber evidence="1">2.7.7.65</ecNumber>
    </recommendedName>
</protein>
<dbReference type="PANTHER" id="PTHR45138:SF9">
    <property type="entry name" value="DIGUANYLATE CYCLASE DGCM-RELATED"/>
    <property type="match status" value="1"/>
</dbReference>
<keyword evidence="4" id="KW-0812">Transmembrane</keyword>
<dbReference type="Gene3D" id="2.130.10.10">
    <property type="entry name" value="YVTN repeat-like/Quinoprotein amine dehydrogenase"/>
    <property type="match status" value="3"/>
</dbReference>
<proteinExistence type="predicted"/>
<dbReference type="OrthoDB" id="5477914at2"/>
<feature type="chain" id="PRO_5026803265" description="diguanylate cyclase" evidence="5">
    <location>
        <begin position="21"/>
        <end position="960"/>
    </location>
</feature>
<dbReference type="GO" id="GO:0052621">
    <property type="term" value="F:diguanylate cyclase activity"/>
    <property type="evidence" value="ECO:0007669"/>
    <property type="project" value="UniProtKB-EC"/>
</dbReference>
<dbReference type="InterPro" id="IPR011110">
    <property type="entry name" value="Reg_prop"/>
</dbReference>
<dbReference type="CDD" id="cd01949">
    <property type="entry name" value="GGDEF"/>
    <property type="match status" value="1"/>
</dbReference>
<dbReference type="Gene3D" id="3.30.70.270">
    <property type="match status" value="1"/>
</dbReference>
<sequence>MLRAAAALTLALLVPAISMGQQVPARYYGQQEGLGNLAVTAMAQSPDGYLWLGTENGLYRHNGTSFQRYAQREGLGEVQVTGVTVDHEGHVWVSNYSNLYLETGGRLRPVLRDDGRKINMWPSQNMSIAPDGTRYLITGQRIYTLTLRDGKTEVRPVYSEERVAQNMALARVSGVLAEAGGALWFGCDGALCHQGADGLTVWGPAQGVPKEDWRAFLRDRGGQLWVRGDRHIIALPAGAQRFVDRTLPGMFRQEPLRPVLAEDRQGRVLSNADDGVIRWSQDHWEHYGAANGLRSAGGVTALQFDADGGLWLGSRGLGLVNWRGYGNWENWTTAQGLPNDVVLSFVHAADGVLYTGTRSGLARLPPGARQFAPVATGLPPLRWSSLALDGDGQIWGATFSGVLARLARDGRARIHAQDLTGVTSLLVDRQQRLWLSTYDGVAVSGTGDGRQPVRAPEGLTQSKGNDATASLSQCQAPDGSLWFLKMNQLLQLDSTGWHSHVAIPDGDAELSVMSCAADGALWLSDTRGRLWRATVGAAGVQFKAVDSPLLAGASIVGLLEDRRGWLWVATDAGVAIWNRAHWRFFNQDDGLVWNDTNGQGFYEATDGSMWIATSNGASHVLHPELLFAPRQLSVRIETARRGAEPLAPDRQWQLPWANAPLELELASLHAQNRGALRFHYRLAGLENDWAVTATPHLRYATLPPGDYQFEYYASNDYSHSRSPVQTHAVSILPPWWRTWPFYLLCAALGALLLALAYRLRVRHLLKRQLHTEQLVRERTRELEQSREQLRQRALRDSLTGAWNRGAILELVEHALAQALAQRQPLLLVLLDLDYFKRINDNYGHAAGDAVLRETVARLSAAVRQSDAVGRYGGEEFLVLLPGLNQANGHGRVEELRHAIRHEPVRIDERQTLAVTGSFGAIAFDPQRPLSMAQLIELADQALYRAKENGRNRIEYAPAAA</sequence>
<dbReference type="InterPro" id="IPR000160">
    <property type="entry name" value="GGDEF_dom"/>
</dbReference>
<dbReference type="InterPro" id="IPR013783">
    <property type="entry name" value="Ig-like_fold"/>
</dbReference>
<dbReference type="NCBIfam" id="TIGR00254">
    <property type="entry name" value="GGDEF"/>
    <property type="match status" value="1"/>
</dbReference>
<keyword evidence="4" id="KW-0472">Membrane</keyword>
<evidence type="ECO:0000256" key="5">
    <source>
        <dbReference type="SAM" id="SignalP"/>
    </source>
</evidence>
<dbReference type="GO" id="GO:0043709">
    <property type="term" value="P:cell adhesion involved in single-species biofilm formation"/>
    <property type="evidence" value="ECO:0007669"/>
    <property type="project" value="TreeGrafter"/>
</dbReference>
<keyword evidence="8" id="KW-1185">Reference proteome</keyword>
<dbReference type="EC" id="2.7.7.65" evidence="1"/>
<gene>
    <name evidence="7" type="ORF">GM676_27150</name>
</gene>
<keyword evidence="5" id="KW-0732">Signal</keyword>
<dbReference type="EMBL" id="WNKY01000051">
    <property type="protein sequence ID" value="MTV41246.1"/>
    <property type="molecule type" value="Genomic_DNA"/>
</dbReference>
<reference evidence="7 8" key="1">
    <citation type="submission" date="2019-11" db="EMBL/GenBank/DDBJ databases">
        <title>Type strains purchased from KCTC, JCM and DSMZ.</title>
        <authorList>
            <person name="Lu H."/>
        </authorList>
    </citation>
    <scope>NUCLEOTIDE SEQUENCE [LARGE SCALE GENOMIC DNA]</scope>
    <source>
        <strain evidence="7 8">KCTC 22382</strain>
    </source>
</reference>
<comment type="catalytic activity">
    <reaction evidence="2">
        <text>2 GTP = 3',3'-c-di-GMP + 2 diphosphate</text>
        <dbReference type="Rhea" id="RHEA:24898"/>
        <dbReference type="ChEBI" id="CHEBI:33019"/>
        <dbReference type="ChEBI" id="CHEBI:37565"/>
        <dbReference type="ChEBI" id="CHEBI:58805"/>
        <dbReference type="EC" id="2.7.7.65"/>
    </reaction>
</comment>
<dbReference type="InterPro" id="IPR015943">
    <property type="entry name" value="WD40/YVTN_repeat-like_dom_sf"/>
</dbReference>
<organism evidence="7 8">
    <name type="scientific">Duganella radicis</name>
    <dbReference type="NCBI Taxonomy" id="551988"/>
    <lineage>
        <taxon>Bacteria</taxon>
        <taxon>Pseudomonadati</taxon>
        <taxon>Pseudomonadota</taxon>
        <taxon>Betaproteobacteria</taxon>
        <taxon>Burkholderiales</taxon>
        <taxon>Oxalobacteraceae</taxon>
        <taxon>Telluria group</taxon>
        <taxon>Duganella</taxon>
    </lineage>
</organism>
<name>A0A6L6PQ50_9BURK</name>
<dbReference type="RefSeq" id="WP_155467360.1">
    <property type="nucleotide sequence ID" value="NZ_WNKY01000051.1"/>
</dbReference>
<evidence type="ECO:0000313" key="8">
    <source>
        <dbReference type="Proteomes" id="UP000475582"/>
    </source>
</evidence>
<accession>A0A6L6PQ50</accession>
<dbReference type="SUPFAM" id="SSF55073">
    <property type="entry name" value="Nucleotide cyclase"/>
    <property type="match status" value="1"/>
</dbReference>
<evidence type="ECO:0000256" key="4">
    <source>
        <dbReference type="SAM" id="Phobius"/>
    </source>
</evidence>
<keyword evidence="4" id="KW-1133">Transmembrane helix</keyword>
<dbReference type="InterPro" id="IPR011123">
    <property type="entry name" value="Y_Y_Y"/>
</dbReference>
<evidence type="ECO:0000256" key="1">
    <source>
        <dbReference type="ARBA" id="ARBA00012528"/>
    </source>
</evidence>
<evidence type="ECO:0000256" key="3">
    <source>
        <dbReference type="SAM" id="MobiDB-lite"/>
    </source>
</evidence>
<dbReference type="SUPFAM" id="SSF101898">
    <property type="entry name" value="NHL repeat"/>
    <property type="match status" value="2"/>
</dbReference>
<dbReference type="SMART" id="SM00267">
    <property type="entry name" value="GGDEF"/>
    <property type="match status" value="1"/>
</dbReference>
<feature type="compositionally biased region" description="Polar residues" evidence="3">
    <location>
        <begin position="459"/>
        <end position="469"/>
    </location>
</feature>
<dbReference type="Pfam" id="PF00990">
    <property type="entry name" value="GGDEF"/>
    <property type="match status" value="1"/>
</dbReference>
<dbReference type="InterPro" id="IPR043128">
    <property type="entry name" value="Rev_trsase/Diguanyl_cyclase"/>
</dbReference>
<evidence type="ECO:0000259" key="6">
    <source>
        <dbReference type="PROSITE" id="PS50887"/>
    </source>
</evidence>
<dbReference type="Pfam" id="PF07495">
    <property type="entry name" value="Y_Y_Y"/>
    <property type="match status" value="1"/>
</dbReference>
<feature type="signal peptide" evidence="5">
    <location>
        <begin position="1"/>
        <end position="20"/>
    </location>
</feature>
<evidence type="ECO:0000256" key="2">
    <source>
        <dbReference type="ARBA" id="ARBA00034247"/>
    </source>
</evidence>
<dbReference type="SUPFAM" id="SSF63829">
    <property type="entry name" value="Calcium-dependent phosphotriesterase"/>
    <property type="match status" value="1"/>
</dbReference>
<comment type="caution">
    <text evidence="7">The sequence shown here is derived from an EMBL/GenBank/DDBJ whole genome shotgun (WGS) entry which is preliminary data.</text>
</comment>
<dbReference type="InterPro" id="IPR029787">
    <property type="entry name" value="Nucleotide_cyclase"/>
</dbReference>
<evidence type="ECO:0000313" key="7">
    <source>
        <dbReference type="EMBL" id="MTV41246.1"/>
    </source>
</evidence>
<feature type="transmembrane region" description="Helical" evidence="4">
    <location>
        <begin position="739"/>
        <end position="757"/>
    </location>
</feature>
<dbReference type="FunFam" id="3.30.70.270:FF:000001">
    <property type="entry name" value="Diguanylate cyclase domain protein"/>
    <property type="match status" value="1"/>
</dbReference>
<feature type="region of interest" description="Disordered" evidence="3">
    <location>
        <begin position="446"/>
        <end position="469"/>
    </location>
</feature>
<dbReference type="Proteomes" id="UP000475582">
    <property type="component" value="Unassembled WGS sequence"/>
</dbReference>
<dbReference type="PANTHER" id="PTHR45138">
    <property type="entry name" value="REGULATORY COMPONENTS OF SENSORY TRANSDUCTION SYSTEM"/>
    <property type="match status" value="1"/>
</dbReference>
<feature type="domain" description="GGDEF" evidence="6">
    <location>
        <begin position="823"/>
        <end position="958"/>
    </location>
</feature>
<dbReference type="Gene3D" id="2.60.40.10">
    <property type="entry name" value="Immunoglobulins"/>
    <property type="match status" value="1"/>
</dbReference>